<dbReference type="InterPro" id="IPR011990">
    <property type="entry name" value="TPR-like_helical_dom_sf"/>
</dbReference>
<feature type="transmembrane region" description="Helical" evidence="7">
    <location>
        <begin position="98"/>
        <end position="116"/>
    </location>
</feature>
<evidence type="ECO:0000256" key="5">
    <source>
        <dbReference type="ARBA" id="ARBA00022989"/>
    </source>
</evidence>
<feature type="transmembrane region" description="Helical" evidence="7">
    <location>
        <begin position="58"/>
        <end position="86"/>
    </location>
</feature>
<dbReference type="GO" id="GO:0016020">
    <property type="term" value="C:membrane"/>
    <property type="evidence" value="ECO:0007669"/>
    <property type="project" value="UniProtKB-SubCell"/>
</dbReference>
<name>A0A382MJP5_9ZZZZ</name>
<feature type="transmembrane region" description="Helical" evidence="7">
    <location>
        <begin position="178"/>
        <end position="195"/>
    </location>
</feature>
<feature type="domain" description="Peptidase S54 rhomboid" evidence="8">
    <location>
        <begin position="57"/>
        <end position="195"/>
    </location>
</feature>
<evidence type="ECO:0000256" key="6">
    <source>
        <dbReference type="ARBA" id="ARBA00023136"/>
    </source>
</evidence>
<dbReference type="InterPro" id="IPR050925">
    <property type="entry name" value="Rhomboid_protease_S54"/>
</dbReference>
<dbReference type="Gene3D" id="1.25.40.10">
    <property type="entry name" value="Tetratricopeptide repeat domain"/>
    <property type="match status" value="1"/>
</dbReference>
<evidence type="ECO:0000259" key="8">
    <source>
        <dbReference type="Pfam" id="PF01694"/>
    </source>
</evidence>
<proteinExistence type="inferred from homology"/>
<evidence type="ECO:0000313" key="9">
    <source>
        <dbReference type="EMBL" id="SVC47491.1"/>
    </source>
</evidence>
<organism evidence="9">
    <name type="scientific">marine metagenome</name>
    <dbReference type="NCBI Taxonomy" id="408172"/>
    <lineage>
        <taxon>unclassified sequences</taxon>
        <taxon>metagenomes</taxon>
        <taxon>ecological metagenomes</taxon>
    </lineage>
</organism>
<dbReference type="EMBL" id="UINC01093230">
    <property type="protein sequence ID" value="SVC47491.1"/>
    <property type="molecule type" value="Genomic_DNA"/>
</dbReference>
<keyword evidence="4" id="KW-0378">Hydrolase</keyword>
<dbReference type="Pfam" id="PF01694">
    <property type="entry name" value="Rhomboid"/>
    <property type="match status" value="1"/>
</dbReference>
<dbReference type="SUPFAM" id="SSF48452">
    <property type="entry name" value="TPR-like"/>
    <property type="match status" value="1"/>
</dbReference>
<evidence type="ECO:0000256" key="2">
    <source>
        <dbReference type="ARBA" id="ARBA00009045"/>
    </source>
</evidence>
<dbReference type="InterPro" id="IPR022764">
    <property type="entry name" value="Peptidase_S54_rhomboid_dom"/>
</dbReference>
<evidence type="ECO:0000256" key="7">
    <source>
        <dbReference type="SAM" id="Phobius"/>
    </source>
</evidence>
<evidence type="ECO:0000256" key="3">
    <source>
        <dbReference type="ARBA" id="ARBA00022692"/>
    </source>
</evidence>
<keyword evidence="3 7" id="KW-0812">Transmembrane</keyword>
<feature type="transmembrane region" description="Helical" evidence="7">
    <location>
        <begin position="155"/>
        <end position="172"/>
    </location>
</feature>
<dbReference type="SUPFAM" id="SSF144091">
    <property type="entry name" value="Rhomboid-like"/>
    <property type="match status" value="1"/>
</dbReference>
<evidence type="ECO:0000256" key="4">
    <source>
        <dbReference type="ARBA" id="ARBA00022801"/>
    </source>
</evidence>
<comment type="similarity">
    <text evidence="2">Belongs to the peptidase S54 family.</text>
</comment>
<feature type="non-terminal residue" evidence="9">
    <location>
        <position position="305"/>
    </location>
</feature>
<feature type="transmembrane region" description="Helical" evidence="7">
    <location>
        <begin position="207"/>
        <end position="229"/>
    </location>
</feature>
<reference evidence="9" key="1">
    <citation type="submission" date="2018-05" db="EMBL/GenBank/DDBJ databases">
        <authorList>
            <person name="Lanie J.A."/>
            <person name="Ng W.-L."/>
            <person name="Kazmierczak K.M."/>
            <person name="Andrzejewski T.M."/>
            <person name="Davidsen T.M."/>
            <person name="Wayne K.J."/>
            <person name="Tettelin H."/>
            <person name="Glass J.I."/>
            <person name="Rusch D."/>
            <person name="Podicherti R."/>
            <person name="Tsui H.-C.T."/>
            <person name="Winkler M.E."/>
        </authorList>
    </citation>
    <scope>NUCLEOTIDE SEQUENCE</scope>
</reference>
<dbReference type="AlphaFoldDB" id="A0A382MJP5"/>
<dbReference type="PANTHER" id="PTHR43731:SF14">
    <property type="entry name" value="PRESENILIN-ASSOCIATED RHOMBOID-LIKE PROTEIN, MITOCHONDRIAL"/>
    <property type="match status" value="1"/>
</dbReference>
<feature type="transmembrane region" description="Helical" evidence="7">
    <location>
        <begin position="16"/>
        <end position="38"/>
    </location>
</feature>
<comment type="subcellular location">
    <subcellularLocation>
        <location evidence="1">Membrane</location>
        <topology evidence="1">Multi-pass membrane protein</topology>
    </subcellularLocation>
</comment>
<feature type="transmembrane region" description="Helical" evidence="7">
    <location>
        <begin position="122"/>
        <end position="143"/>
    </location>
</feature>
<accession>A0A382MJP5</accession>
<protein>
    <recommendedName>
        <fullName evidence="8">Peptidase S54 rhomboid domain-containing protein</fullName>
    </recommendedName>
</protein>
<keyword evidence="5 7" id="KW-1133">Transmembrane helix</keyword>
<evidence type="ECO:0000256" key="1">
    <source>
        <dbReference type="ARBA" id="ARBA00004141"/>
    </source>
</evidence>
<dbReference type="Gene3D" id="1.20.1540.10">
    <property type="entry name" value="Rhomboid-like"/>
    <property type="match status" value="1"/>
</dbReference>
<dbReference type="GO" id="GO:0004252">
    <property type="term" value="F:serine-type endopeptidase activity"/>
    <property type="evidence" value="ECO:0007669"/>
    <property type="project" value="InterPro"/>
</dbReference>
<dbReference type="InterPro" id="IPR035952">
    <property type="entry name" value="Rhomboid-like_sf"/>
</dbReference>
<gene>
    <name evidence="9" type="ORF">METZ01_LOCUS300345</name>
</gene>
<sequence>MLPRPGDYSFRNRAKIVWSILIINVIAFVMLTLAGGSTDTGVLIKFGALSSNLISEGQYWRLITCTFLHANFIHLGFNMFCLFIFGPTAEISFGRIKFLLIYLIAGVGGSATSYVFMDPRSFGVGASGAVFGVLGSIAVYYYLNQHIYGKYGRGMMTGIGVIVLLNIGYGFTVQNVDNWAHIGGLVFGILVAFGLQKHRSELGFGIFGTYFLRIIVLAIILVGILVFVAKDNPVNSLNKAQTLFEEKKYESSINQLEKIIDNNPNWGKAYLLKGKVLAEYIDENAGKDDLIKAIRLGNENTRTEA</sequence>
<dbReference type="PANTHER" id="PTHR43731">
    <property type="entry name" value="RHOMBOID PROTEASE"/>
    <property type="match status" value="1"/>
</dbReference>
<keyword evidence="6 7" id="KW-0472">Membrane</keyword>